<name>A0A8T0UAJ8_PANVG</name>
<sequence length="73" mass="8451">MMHTRERSPIKEGTGGGPRLEGYRKGRDDIVEEQLLQGEEDVVEVKDCKRETSRQCNLISHTWFDLLTTTFNL</sequence>
<feature type="region of interest" description="Disordered" evidence="1">
    <location>
        <begin position="1"/>
        <end position="24"/>
    </location>
</feature>
<protein>
    <submittedName>
        <fullName evidence="2">Uncharacterized protein</fullName>
    </submittedName>
</protein>
<gene>
    <name evidence="2" type="ORF">PVAP13_3NG183244</name>
</gene>
<keyword evidence="3" id="KW-1185">Reference proteome</keyword>
<reference evidence="2" key="1">
    <citation type="submission" date="2020-05" db="EMBL/GenBank/DDBJ databases">
        <title>WGS assembly of Panicum virgatum.</title>
        <authorList>
            <person name="Lovell J.T."/>
            <person name="Jenkins J."/>
            <person name="Shu S."/>
            <person name="Juenger T.E."/>
            <person name="Schmutz J."/>
        </authorList>
    </citation>
    <scope>NUCLEOTIDE SEQUENCE</scope>
    <source>
        <strain evidence="2">AP13</strain>
    </source>
</reference>
<proteinExistence type="predicted"/>
<dbReference type="AlphaFoldDB" id="A0A8T0UAJ8"/>
<evidence type="ECO:0000256" key="1">
    <source>
        <dbReference type="SAM" id="MobiDB-lite"/>
    </source>
</evidence>
<feature type="compositionally biased region" description="Basic and acidic residues" evidence="1">
    <location>
        <begin position="1"/>
        <end position="10"/>
    </location>
</feature>
<evidence type="ECO:0000313" key="3">
    <source>
        <dbReference type="Proteomes" id="UP000823388"/>
    </source>
</evidence>
<evidence type="ECO:0000313" key="2">
    <source>
        <dbReference type="EMBL" id="KAG2617734.1"/>
    </source>
</evidence>
<dbReference type="EMBL" id="CM029042">
    <property type="protein sequence ID" value="KAG2617734.1"/>
    <property type="molecule type" value="Genomic_DNA"/>
</dbReference>
<organism evidence="2 3">
    <name type="scientific">Panicum virgatum</name>
    <name type="common">Blackwell switchgrass</name>
    <dbReference type="NCBI Taxonomy" id="38727"/>
    <lineage>
        <taxon>Eukaryota</taxon>
        <taxon>Viridiplantae</taxon>
        <taxon>Streptophyta</taxon>
        <taxon>Embryophyta</taxon>
        <taxon>Tracheophyta</taxon>
        <taxon>Spermatophyta</taxon>
        <taxon>Magnoliopsida</taxon>
        <taxon>Liliopsida</taxon>
        <taxon>Poales</taxon>
        <taxon>Poaceae</taxon>
        <taxon>PACMAD clade</taxon>
        <taxon>Panicoideae</taxon>
        <taxon>Panicodae</taxon>
        <taxon>Paniceae</taxon>
        <taxon>Panicinae</taxon>
        <taxon>Panicum</taxon>
        <taxon>Panicum sect. Hiantes</taxon>
    </lineage>
</organism>
<accession>A0A8T0UAJ8</accession>
<dbReference type="Proteomes" id="UP000823388">
    <property type="component" value="Chromosome 3N"/>
</dbReference>
<comment type="caution">
    <text evidence="2">The sequence shown here is derived from an EMBL/GenBank/DDBJ whole genome shotgun (WGS) entry which is preliminary data.</text>
</comment>